<dbReference type="Proteomes" id="UP000053237">
    <property type="component" value="Unassembled WGS sequence"/>
</dbReference>
<reference evidence="1 2" key="1">
    <citation type="submission" date="2012-05" db="EMBL/GenBank/DDBJ databases">
        <title>Recombination and specialization in a pathogen metapopulation.</title>
        <authorList>
            <person name="Gardiner A."/>
            <person name="Kemen E."/>
            <person name="Schultz-Larsen T."/>
            <person name="MacLean D."/>
            <person name="Van Oosterhout C."/>
            <person name="Jones J.D.G."/>
        </authorList>
    </citation>
    <scope>NUCLEOTIDE SEQUENCE [LARGE SCALE GENOMIC DNA]</scope>
    <source>
        <strain evidence="1 2">Ac Nc2</strain>
    </source>
</reference>
<gene>
    <name evidence="1" type="ORF">BN9_021120</name>
</gene>
<accession>A0A024G3B2</accession>
<keyword evidence="2" id="KW-1185">Reference proteome</keyword>
<dbReference type="AlphaFoldDB" id="A0A024G3B2"/>
<sequence length="118" mass="13210">MGIERSSDNSAIKWLLFNVDSCVIHASSTHAIDCEIALHVHCKFTSTSYNEDKCEGYAIKAFVPLCCQMPTVLLCSLYALEHIAIHSQFPVKSQSIKNPFKSNILKLDKVFPYNLKCG</sequence>
<evidence type="ECO:0000313" key="2">
    <source>
        <dbReference type="Proteomes" id="UP000053237"/>
    </source>
</evidence>
<organism evidence="1 2">
    <name type="scientific">Albugo candida</name>
    <dbReference type="NCBI Taxonomy" id="65357"/>
    <lineage>
        <taxon>Eukaryota</taxon>
        <taxon>Sar</taxon>
        <taxon>Stramenopiles</taxon>
        <taxon>Oomycota</taxon>
        <taxon>Peronosporomycetes</taxon>
        <taxon>Albuginales</taxon>
        <taxon>Albuginaceae</taxon>
        <taxon>Albugo</taxon>
    </lineage>
</organism>
<name>A0A024G3B2_9STRA</name>
<dbReference type="InParanoid" id="A0A024G3B2"/>
<dbReference type="EMBL" id="CAIX01000017">
    <property type="protein sequence ID" value="CCI41328.1"/>
    <property type="molecule type" value="Genomic_DNA"/>
</dbReference>
<protein>
    <submittedName>
        <fullName evidence="1">Uncharacterized protein</fullName>
    </submittedName>
</protein>
<evidence type="ECO:0000313" key="1">
    <source>
        <dbReference type="EMBL" id="CCI41328.1"/>
    </source>
</evidence>
<comment type="caution">
    <text evidence="1">The sequence shown here is derived from an EMBL/GenBank/DDBJ whole genome shotgun (WGS) entry which is preliminary data.</text>
</comment>
<proteinExistence type="predicted"/>